<gene>
    <name evidence="2" type="ORF">GCM10011352_02910</name>
</gene>
<dbReference type="Proteomes" id="UP000629025">
    <property type="component" value="Unassembled WGS sequence"/>
</dbReference>
<keyword evidence="3" id="KW-1185">Reference proteome</keyword>
<organism evidence="2 3">
    <name type="scientific">Marinobacterium zhoushanense</name>
    <dbReference type="NCBI Taxonomy" id="1679163"/>
    <lineage>
        <taxon>Bacteria</taxon>
        <taxon>Pseudomonadati</taxon>
        <taxon>Pseudomonadota</taxon>
        <taxon>Gammaproteobacteria</taxon>
        <taxon>Oceanospirillales</taxon>
        <taxon>Oceanospirillaceae</taxon>
        <taxon>Marinobacterium</taxon>
    </lineage>
</organism>
<name>A0ABQ1JWZ3_9GAMM</name>
<evidence type="ECO:0000259" key="1">
    <source>
        <dbReference type="PROSITE" id="PS50042"/>
    </source>
</evidence>
<dbReference type="InterPro" id="IPR018490">
    <property type="entry name" value="cNMP-bd_dom_sf"/>
</dbReference>
<dbReference type="PROSITE" id="PS50042">
    <property type="entry name" value="CNMP_BINDING_3"/>
    <property type="match status" value="1"/>
</dbReference>
<dbReference type="InterPro" id="IPR014710">
    <property type="entry name" value="RmlC-like_jellyroll"/>
</dbReference>
<evidence type="ECO:0000313" key="3">
    <source>
        <dbReference type="Proteomes" id="UP000629025"/>
    </source>
</evidence>
<comment type="caution">
    <text evidence="2">The sequence shown here is derived from an EMBL/GenBank/DDBJ whole genome shotgun (WGS) entry which is preliminary data.</text>
</comment>
<accession>A0ABQ1JWZ3</accession>
<dbReference type="InterPro" id="IPR000595">
    <property type="entry name" value="cNMP-bd_dom"/>
</dbReference>
<protein>
    <recommendedName>
        <fullName evidence="1">Cyclic nucleotide-binding domain-containing protein</fullName>
    </recommendedName>
</protein>
<dbReference type="CDD" id="cd00038">
    <property type="entry name" value="CAP_ED"/>
    <property type="match status" value="1"/>
</dbReference>
<proteinExistence type="predicted"/>
<dbReference type="SMART" id="SM00100">
    <property type="entry name" value="cNMP"/>
    <property type="match status" value="1"/>
</dbReference>
<dbReference type="EMBL" id="BMIJ01000001">
    <property type="protein sequence ID" value="GGB80632.1"/>
    <property type="molecule type" value="Genomic_DNA"/>
</dbReference>
<dbReference type="SUPFAM" id="SSF51206">
    <property type="entry name" value="cAMP-binding domain-like"/>
    <property type="match status" value="1"/>
</dbReference>
<sequence length="179" mass="19867">MKIIDARDYWQAQGVTHFRELSTFGALPERVVHRLLLDGRVISLDAGETLYSSGEPAGSFFIVLQGAVNNYMPRPDGGRVLARRHEPGDDMSFIPMIALCDRPSIAVAEVESVVVEISSDQFLMLHQQEPEAFGLMLINLVRGTARAFIVLARMLADLDVDQHVAFAPKRRHRGASTSH</sequence>
<reference evidence="3" key="1">
    <citation type="journal article" date="2019" name="Int. J. Syst. Evol. Microbiol.">
        <title>The Global Catalogue of Microorganisms (GCM) 10K type strain sequencing project: providing services to taxonomists for standard genome sequencing and annotation.</title>
        <authorList>
            <consortium name="The Broad Institute Genomics Platform"/>
            <consortium name="The Broad Institute Genome Sequencing Center for Infectious Disease"/>
            <person name="Wu L."/>
            <person name="Ma J."/>
        </authorList>
    </citation>
    <scope>NUCLEOTIDE SEQUENCE [LARGE SCALE GENOMIC DNA]</scope>
    <source>
        <strain evidence="3">CGMCC 1.15341</strain>
    </source>
</reference>
<dbReference type="Gene3D" id="2.60.120.10">
    <property type="entry name" value="Jelly Rolls"/>
    <property type="match status" value="1"/>
</dbReference>
<dbReference type="Pfam" id="PF00027">
    <property type="entry name" value="cNMP_binding"/>
    <property type="match status" value="1"/>
</dbReference>
<dbReference type="RefSeq" id="WP_188745326.1">
    <property type="nucleotide sequence ID" value="NZ_BMIJ01000001.1"/>
</dbReference>
<feature type="domain" description="Cyclic nucleotide-binding" evidence="1">
    <location>
        <begin position="23"/>
        <end position="125"/>
    </location>
</feature>
<evidence type="ECO:0000313" key="2">
    <source>
        <dbReference type="EMBL" id="GGB80632.1"/>
    </source>
</evidence>